<dbReference type="Proteomes" id="UP000009027">
    <property type="component" value="Unassembled WGS sequence"/>
</dbReference>
<dbReference type="VEuPathDB" id="TriTrypDB:TvY486_0014920"/>
<evidence type="ECO:0000313" key="4">
    <source>
        <dbReference type="Proteomes" id="UP000009027"/>
    </source>
</evidence>
<sequence length="268" mass="28060">MELLVNALAFALLLLLAGTPSVSSDPSVGDKVTCTLTGENNKWKCTKSDGNCGRDDAVKKLVAAGMKLISNCDTALCDSACAACNCTQWNQHFYGTGSSGQVKWQPSNLKWANCTGILQRVQTNCTYASCTITSAALEGLESSKCKSCKCVNPEGQEVLAEEHVDVPAPQPPKVQPQAQPPEQVPPQAHQPVTEPDPTDIPAAKEPQKTSPEVLKSAGETDENEAKKSEPGANPTAVQEFGTTRASGAACSGVVALHVGVVSARALAR</sequence>
<protein>
    <submittedName>
        <fullName evidence="3">Uncharacterized protein</fullName>
    </submittedName>
</protein>
<keyword evidence="4" id="KW-1185">Reference proteome</keyword>
<keyword evidence="2" id="KW-0732">Signal</keyword>
<proteinExistence type="predicted"/>
<evidence type="ECO:0000256" key="2">
    <source>
        <dbReference type="SAM" id="SignalP"/>
    </source>
</evidence>
<evidence type="ECO:0000256" key="1">
    <source>
        <dbReference type="SAM" id="MobiDB-lite"/>
    </source>
</evidence>
<feature type="signal peptide" evidence="2">
    <location>
        <begin position="1"/>
        <end position="24"/>
    </location>
</feature>
<dbReference type="EMBL" id="CAEX01001883">
    <property type="protein sequence ID" value="CCD18791.1"/>
    <property type="molecule type" value="Genomic_DNA"/>
</dbReference>
<gene>
    <name evidence="3" type="ORF">TvY486_0014920</name>
</gene>
<evidence type="ECO:0000313" key="3">
    <source>
        <dbReference type="EMBL" id="CCD18791.1"/>
    </source>
</evidence>
<accession>F9WMN3</accession>
<feature type="compositionally biased region" description="Pro residues" evidence="1">
    <location>
        <begin position="168"/>
        <end position="184"/>
    </location>
</feature>
<reference evidence="3 4" key="1">
    <citation type="journal article" date="2012" name="Proc. Natl. Acad. Sci. U.S.A.">
        <title>Antigenic diversity is generated by distinct evolutionary mechanisms in African trypanosome species.</title>
        <authorList>
            <person name="Jackson A.P."/>
            <person name="Berry A."/>
            <person name="Aslett M."/>
            <person name="Allison H.C."/>
            <person name="Burton P."/>
            <person name="Vavrova-Anderson J."/>
            <person name="Brown R."/>
            <person name="Browne H."/>
            <person name="Corton N."/>
            <person name="Hauser H."/>
            <person name="Gamble J."/>
            <person name="Gilderthorp R."/>
            <person name="Marcello L."/>
            <person name="McQuillan J."/>
            <person name="Otto T.D."/>
            <person name="Quail M.A."/>
            <person name="Sanders M.J."/>
            <person name="van Tonder A."/>
            <person name="Ginger M.L."/>
            <person name="Field M.C."/>
            <person name="Barry J.D."/>
            <person name="Hertz-Fowler C."/>
            <person name="Berriman M."/>
        </authorList>
    </citation>
    <scope>NUCLEOTIDE SEQUENCE</scope>
    <source>
        <strain evidence="3 4">Y486</strain>
    </source>
</reference>
<organism evidence="3 4">
    <name type="scientific">Trypanosoma vivax (strain Y486)</name>
    <dbReference type="NCBI Taxonomy" id="1055687"/>
    <lineage>
        <taxon>Eukaryota</taxon>
        <taxon>Discoba</taxon>
        <taxon>Euglenozoa</taxon>
        <taxon>Kinetoplastea</taxon>
        <taxon>Metakinetoplastina</taxon>
        <taxon>Trypanosomatida</taxon>
        <taxon>Trypanosomatidae</taxon>
        <taxon>Trypanosoma</taxon>
        <taxon>Duttonella</taxon>
    </lineage>
</organism>
<feature type="chain" id="PRO_5003389354" evidence="2">
    <location>
        <begin position="25"/>
        <end position="268"/>
    </location>
</feature>
<feature type="region of interest" description="Disordered" evidence="1">
    <location>
        <begin position="167"/>
        <end position="240"/>
    </location>
</feature>
<dbReference type="AlphaFoldDB" id="F9WMN3"/>
<name>F9WMN3_TRYVY</name>